<proteinExistence type="predicted"/>
<feature type="chain" id="PRO_5003020633" evidence="2">
    <location>
        <begin position="26"/>
        <end position="53"/>
    </location>
</feature>
<dbReference type="HOGENOM" id="CLU_3067162_0_0_11"/>
<feature type="region of interest" description="Disordered" evidence="1">
    <location>
        <begin position="28"/>
        <end position="53"/>
    </location>
</feature>
<gene>
    <name evidence="3" type="ordered locus">Tcur_1594</name>
</gene>
<keyword evidence="4" id="KW-1185">Reference proteome</keyword>
<keyword evidence="2" id="KW-0732">Signal</keyword>
<feature type="compositionally biased region" description="Low complexity" evidence="1">
    <location>
        <begin position="30"/>
        <end position="53"/>
    </location>
</feature>
<dbReference type="EMBL" id="CP001738">
    <property type="protein sequence ID" value="ACY97170.1"/>
    <property type="molecule type" value="Genomic_DNA"/>
</dbReference>
<name>D1ABD4_THECD</name>
<evidence type="ECO:0000256" key="2">
    <source>
        <dbReference type="SAM" id="SignalP"/>
    </source>
</evidence>
<sequence>MHRAVVTVSVTVAGVCLMLALKAHQATGSAGCPAGQGPTAGPAPVTTALPAGR</sequence>
<dbReference type="AlphaFoldDB" id="D1ABD4"/>
<protein>
    <submittedName>
        <fullName evidence="3">Uncharacterized protein</fullName>
    </submittedName>
</protein>
<evidence type="ECO:0000313" key="4">
    <source>
        <dbReference type="Proteomes" id="UP000001918"/>
    </source>
</evidence>
<dbReference type="KEGG" id="tcu:Tcur_1594"/>
<organism evidence="3 4">
    <name type="scientific">Thermomonospora curvata (strain ATCC 19995 / DSM 43183 / JCM 3096 / KCTC 9072 / NBRC 15933 / NCIMB 10081 / Henssen B9)</name>
    <dbReference type="NCBI Taxonomy" id="471852"/>
    <lineage>
        <taxon>Bacteria</taxon>
        <taxon>Bacillati</taxon>
        <taxon>Actinomycetota</taxon>
        <taxon>Actinomycetes</taxon>
        <taxon>Streptosporangiales</taxon>
        <taxon>Thermomonosporaceae</taxon>
        <taxon>Thermomonospora</taxon>
    </lineage>
</organism>
<dbReference type="Proteomes" id="UP000001918">
    <property type="component" value="Chromosome"/>
</dbReference>
<accession>D1ABD4</accession>
<evidence type="ECO:0000256" key="1">
    <source>
        <dbReference type="SAM" id="MobiDB-lite"/>
    </source>
</evidence>
<feature type="signal peptide" evidence="2">
    <location>
        <begin position="1"/>
        <end position="25"/>
    </location>
</feature>
<reference evidence="3 4" key="1">
    <citation type="journal article" date="2011" name="Stand. Genomic Sci.">
        <title>Complete genome sequence of Thermomonospora curvata type strain (B9).</title>
        <authorList>
            <person name="Chertkov O."/>
            <person name="Sikorski J."/>
            <person name="Nolan M."/>
            <person name="Lapidus A."/>
            <person name="Lucas S."/>
            <person name="Del Rio T.G."/>
            <person name="Tice H."/>
            <person name="Cheng J.F."/>
            <person name="Goodwin L."/>
            <person name="Pitluck S."/>
            <person name="Liolios K."/>
            <person name="Ivanova N."/>
            <person name="Mavromatis K."/>
            <person name="Mikhailova N."/>
            <person name="Ovchinnikova G."/>
            <person name="Pati A."/>
            <person name="Chen A."/>
            <person name="Palaniappan K."/>
            <person name="Djao O.D."/>
            <person name="Land M."/>
            <person name="Hauser L."/>
            <person name="Chang Y.J."/>
            <person name="Jeffries C.D."/>
            <person name="Brettin T."/>
            <person name="Han C."/>
            <person name="Detter J.C."/>
            <person name="Rohde M."/>
            <person name="Goker M."/>
            <person name="Woyke T."/>
            <person name="Bristow J."/>
            <person name="Eisen J.A."/>
            <person name="Markowitz V."/>
            <person name="Hugenholtz P."/>
            <person name="Klenk H.P."/>
            <person name="Kyrpides N.C."/>
        </authorList>
    </citation>
    <scope>NUCLEOTIDE SEQUENCE [LARGE SCALE GENOMIC DNA]</scope>
    <source>
        <strain evidence="4">ATCC 19995 / DSM 43183 / JCM 3096 / KCTC 9072 / NBRC 15933 / NCIMB 10081 / Henssen B9</strain>
    </source>
</reference>
<evidence type="ECO:0000313" key="3">
    <source>
        <dbReference type="EMBL" id="ACY97170.1"/>
    </source>
</evidence>